<dbReference type="InterPro" id="IPR001967">
    <property type="entry name" value="Peptidase_S11_N"/>
</dbReference>
<reference evidence="18" key="1">
    <citation type="submission" date="2020-10" db="EMBL/GenBank/DDBJ databases">
        <authorList>
            <person name="Gilroy R."/>
        </authorList>
    </citation>
    <scope>NUCLEOTIDE SEQUENCE</scope>
    <source>
        <strain evidence="18">ChiSjej4B22-8349</strain>
    </source>
</reference>
<evidence type="ECO:0000256" key="7">
    <source>
        <dbReference type="ARBA" id="ARBA00022729"/>
    </source>
</evidence>
<evidence type="ECO:0000313" key="19">
    <source>
        <dbReference type="Proteomes" id="UP000824130"/>
    </source>
</evidence>
<reference evidence="18" key="2">
    <citation type="journal article" date="2021" name="PeerJ">
        <title>Extensive microbial diversity within the chicken gut microbiome revealed by metagenomics and culture.</title>
        <authorList>
            <person name="Gilroy R."/>
            <person name="Ravi A."/>
            <person name="Getino M."/>
            <person name="Pursley I."/>
            <person name="Horton D.L."/>
            <person name="Alikhan N.F."/>
            <person name="Baker D."/>
            <person name="Gharbi K."/>
            <person name="Hall N."/>
            <person name="Watson M."/>
            <person name="Adriaenssens E.M."/>
            <person name="Foster-Nyarko E."/>
            <person name="Jarju S."/>
            <person name="Secka A."/>
            <person name="Antonio M."/>
            <person name="Oren A."/>
            <person name="Chaudhuri R.R."/>
            <person name="La Ragione R."/>
            <person name="Hildebrand F."/>
            <person name="Pallen M.J."/>
        </authorList>
    </citation>
    <scope>NUCLEOTIDE SEQUENCE</scope>
    <source>
        <strain evidence="18">ChiSjej4B22-8349</strain>
    </source>
</reference>
<dbReference type="EC" id="3.4.16.4" evidence="4"/>
<comment type="similarity">
    <text evidence="3 15">Belongs to the peptidase S11 family.</text>
</comment>
<name>A0A9D1SVW8_9FIRM</name>
<dbReference type="GO" id="GO:0009252">
    <property type="term" value="P:peptidoglycan biosynthetic process"/>
    <property type="evidence" value="ECO:0007669"/>
    <property type="project" value="UniProtKB-KW"/>
</dbReference>
<evidence type="ECO:0000256" key="16">
    <source>
        <dbReference type="SAM" id="MobiDB-lite"/>
    </source>
</evidence>
<evidence type="ECO:0000259" key="17">
    <source>
        <dbReference type="SMART" id="SM00936"/>
    </source>
</evidence>
<dbReference type="InterPro" id="IPR018044">
    <property type="entry name" value="Peptidase_S11"/>
</dbReference>
<keyword evidence="8" id="KW-0378">Hydrolase</keyword>
<evidence type="ECO:0000256" key="5">
    <source>
        <dbReference type="ARBA" id="ARBA00022645"/>
    </source>
</evidence>
<dbReference type="GO" id="GO:0008360">
    <property type="term" value="P:regulation of cell shape"/>
    <property type="evidence" value="ECO:0007669"/>
    <property type="project" value="UniProtKB-KW"/>
</dbReference>
<keyword evidence="10" id="KW-0573">Peptidoglycan synthesis</keyword>
<dbReference type="Pfam" id="PF07943">
    <property type="entry name" value="PBP5_C"/>
    <property type="match status" value="1"/>
</dbReference>
<keyword evidence="5 18" id="KW-0121">Carboxypeptidase</keyword>
<dbReference type="InterPro" id="IPR015956">
    <property type="entry name" value="Peniciliin-bd_prot_C_sf"/>
</dbReference>
<evidence type="ECO:0000256" key="15">
    <source>
        <dbReference type="RuleBase" id="RU004016"/>
    </source>
</evidence>
<feature type="region of interest" description="Disordered" evidence="16">
    <location>
        <begin position="52"/>
        <end position="72"/>
    </location>
</feature>
<evidence type="ECO:0000256" key="14">
    <source>
        <dbReference type="PIRSR" id="PIRSR618044-2"/>
    </source>
</evidence>
<dbReference type="AlphaFoldDB" id="A0A9D1SVW8"/>
<dbReference type="Gene3D" id="3.40.710.10">
    <property type="entry name" value="DD-peptidase/beta-lactamase superfamily"/>
    <property type="match status" value="1"/>
</dbReference>
<dbReference type="SUPFAM" id="SSF69189">
    <property type="entry name" value="Penicillin-binding protein associated domain"/>
    <property type="match status" value="1"/>
</dbReference>
<protein>
    <recommendedName>
        <fullName evidence="4">serine-type D-Ala-D-Ala carboxypeptidase</fullName>
        <ecNumber evidence="4">3.4.16.4</ecNumber>
    </recommendedName>
</protein>
<dbReference type="InterPro" id="IPR012338">
    <property type="entry name" value="Beta-lactam/transpept-like"/>
</dbReference>
<dbReference type="Proteomes" id="UP000824130">
    <property type="component" value="Unassembled WGS sequence"/>
</dbReference>
<comment type="function">
    <text evidence="1">Removes C-terminal D-alanyl residues from sugar-peptide cell wall precursors.</text>
</comment>
<evidence type="ECO:0000256" key="4">
    <source>
        <dbReference type="ARBA" id="ARBA00012448"/>
    </source>
</evidence>
<evidence type="ECO:0000256" key="12">
    <source>
        <dbReference type="ARBA" id="ARBA00034000"/>
    </source>
</evidence>
<comment type="catalytic activity">
    <reaction evidence="12">
        <text>Preferential cleavage: (Ac)2-L-Lys-D-Ala-|-D-Ala. Also transpeptidation of peptidyl-alanyl moieties that are N-acyl substituents of D-alanine.</text>
        <dbReference type="EC" id="3.4.16.4"/>
    </reaction>
</comment>
<comment type="caution">
    <text evidence="18">The sequence shown here is derived from an EMBL/GenBank/DDBJ whole genome shotgun (WGS) entry which is preliminary data.</text>
</comment>
<feature type="active site" evidence="13">
    <location>
        <position position="166"/>
    </location>
</feature>
<feature type="binding site" evidence="14">
    <location>
        <position position="275"/>
    </location>
    <ligand>
        <name>substrate</name>
    </ligand>
</feature>
<dbReference type="EMBL" id="DVOB01000191">
    <property type="protein sequence ID" value="HIU96792.1"/>
    <property type="molecule type" value="Genomic_DNA"/>
</dbReference>
<evidence type="ECO:0000256" key="2">
    <source>
        <dbReference type="ARBA" id="ARBA00004752"/>
    </source>
</evidence>
<evidence type="ECO:0000256" key="8">
    <source>
        <dbReference type="ARBA" id="ARBA00022801"/>
    </source>
</evidence>
<dbReference type="PANTHER" id="PTHR21581">
    <property type="entry name" value="D-ALANYL-D-ALANINE CARBOXYPEPTIDASE"/>
    <property type="match status" value="1"/>
</dbReference>
<dbReference type="SMART" id="SM00936">
    <property type="entry name" value="PBP5_C"/>
    <property type="match status" value="1"/>
</dbReference>
<evidence type="ECO:0000256" key="1">
    <source>
        <dbReference type="ARBA" id="ARBA00003217"/>
    </source>
</evidence>
<evidence type="ECO:0000256" key="6">
    <source>
        <dbReference type="ARBA" id="ARBA00022670"/>
    </source>
</evidence>
<organism evidence="18 19">
    <name type="scientific">Candidatus Allocopromorpha excrementipullorum</name>
    <dbReference type="NCBI Taxonomy" id="2840743"/>
    <lineage>
        <taxon>Bacteria</taxon>
        <taxon>Bacillati</taxon>
        <taxon>Bacillota</taxon>
        <taxon>Clostridia</taxon>
        <taxon>Eubacteriales</taxon>
        <taxon>Eubacteriaceae</taxon>
        <taxon>Eubacteriaceae incertae sedis</taxon>
        <taxon>Candidatus Allocopromorpha</taxon>
    </lineage>
</organism>
<evidence type="ECO:0000256" key="11">
    <source>
        <dbReference type="ARBA" id="ARBA00023316"/>
    </source>
</evidence>
<feature type="active site" description="Acyl-ester intermediate" evidence="13">
    <location>
        <position position="106"/>
    </location>
</feature>
<evidence type="ECO:0000313" key="18">
    <source>
        <dbReference type="EMBL" id="HIU96792.1"/>
    </source>
</evidence>
<sequence>MGRKLRKWEKAVAGALAAVFLIAGGFMGIDKFAPEERSLTIVDDDTAAVSGNAAVSQRGDASGKDSGGGEDDSGLDISAKSAILIDGSSGKVLFAQNEKEHLPPASVTKVMTLLLILEGCESGKISTEDEVIISERAASMGGSQMYMEPGEKHTVEELLKGVIMVSANDGCVALAEHLSGSVESFVELMNQKAAEMGLEDSHFVNTNGLPVANHYSCAYDIGMISRELMEFEDARDWFTAWQEDIKVGLPGKESDFTLTNTNKLIKSYSGAIGVKTGFTDDAGYCLAGAAERDSTRLISVVLGCESSEVRFDEAARLLDHGFAGYETVQLAKAGERIEKVAVQKGDQTEIFAVSEDPLGVTVKKGEKDQVKKLVEIDENLELPIEKGEKVGSMVVLEGDEETARYRLVSDRKVERADFATTYIRMIKKMI</sequence>
<gene>
    <name evidence="18" type="ORF">IAD25_08855</name>
</gene>
<dbReference type="GO" id="GO:0009002">
    <property type="term" value="F:serine-type D-Ala-D-Ala carboxypeptidase activity"/>
    <property type="evidence" value="ECO:0007669"/>
    <property type="project" value="UniProtKB-EC"/>
</dbReference>
<evidence type="ECO:0000256" key="10">
    <source>
        <dbReference type="ARBA" id="ARBA00022984"/>
    </source>
</evidence>
<accession>A0A9D1SVW8</accession>
<comment type="pathway">
    <text evidence="2">Cell wall biogenesis; peptidoglycan biosynthesis.</text>
</comment>
<evidence type="ECO:0000256" key="9">
    <source>
        <dbReference type="ARBA" id="ARBA00022960"/>
    </source>
</evidence>
<keyword evidence="9" id="KW-0133">Cell shape</keyword>
<evidence type="ECO:0000256" key="3">
    <source>
        <dbReference type="ARBA" id="ARBA00007164"/>
    </source>
</evidence>
<evidence type="ECO:0000256" key="13">
    <source>
        <dbReference type="PIRSR" id="PIRSR618044-1"/>
    </source>
</evidence>
<dbReference type="Pfam" id="PF00768">
    <property type="entry name" value="Peptidase_S11"/>
    <property type="match status" value="1"/>
</dbReference>
<keyword evidence="11" id="KW-0961">Cell wall biogenesis/degradation</keyword>
<keyword evidence="7" id="KW-0732">Signal</keyword>
<keyword evidence="6" id="KW-0645">Protease</keyword>
<feature type="domain" description="Peptidase S11 D-Ala-D-Ala carboxypeptidase A C-terminal" evidence="17">
    <location>
        <begin position="325"/>
        <end position="415"/>
    </location>
</feature>
<proteinExistence type="inferred from homology"/>
<dbReference type="Gene3D" id="2.60.410.10">
    <property type="entry name" value="D-Ala-D-Ala carboxypeptidase, C-terminal domain"/>
    <property type="match status" value="1"/>
</dbReference>
<dbReference type="InterPro" id="IPR037167">
    <property type="entry name" value="Peptidase_S11_C_sf"/>
</dbReference>
<dbReference type="PRINTS" id="PR00725">
    <property type="entry name" value="DADACBPTASE1"/>
</dbReference>
<feature type="active site" description="Proton acceptor" evidence="13">
    <location>
        <position position="109"/>
    </location>
</feature>
<dbReference type="GO" id="GO:0006508">
    <property type="term" value="P:proteolysis"/>
    <property type="evidence" value="ECO:0007669"/>
    <property type="project" value="UniProtKB-KW"/>
</dbReference>
<dbReference type="InterPro" id="IPR012907">
    <property type="entry name" value="Peptidase_S11_C"/>
</dbReference>
<dbReference type="GO" id="GO:0071555">
    <property type="term" value="P:cell wall organization"/>
    <property type="evidence" value="ECO:0007669"/>
    <property type="project" value="UniProtKB-KW"/>
</dbReference>
<dbReference type="PANTHER" id="PTHR21581:SF6">
    <property type="entry name" value="TRAFFICKING PROTEIN PARTICLE COMPLEX SUBUNIT 12"/>
    <property type="match status" value="1"/>
</dbReference>
<dbReference type="SUPFAM" id="SSF56601">
    <property type="entry name" value="beta-lactamase/transpeptidase-like"/>
    <property type="match status" value="1"/>
</dbReference>